<sequence length="170" mass="19385">MNLNAFKIGDKYPVFTKKIDAKKDFVSGEWMIPAYATDVELIPEKAGFQRYFVKADQAWYYVVDNIGTEYWDEDGTKHIIKELGEEVPEGALFEAPVITPTVTELAAAARAKRNAWLSAISWRYERHASELRLGINVTDSIESLDTYAQTLRDITEQEGFPTTIDWPTEL</sequence>
<dbReference type="InterPro" id="IPR031893">
    <property type="entry name" value="Phage_tail_APC"/>
</dbReference>
<evidence type="ECO:0000313" key="2">
    <source>
        <dbReference type="EMBL" id="SBS30423.1"/>
    </source>
</evidence>
<dbReference type="RefSeq" id="WP_067015224.1">
    <property type="nucleotide sequence ID" value="NZ_FLOB01000003.1"/>
</dbReference>
<dbReference type="AlphaFoldDB" id="A0A1A8TEZ4"/>
<evidence type="ECO:0000259" key="1">
    <source>
        <dbReference type="Pfam" id="PF16778"/>
    </source>
</evidence>
<accession>A0A1A8TEZ4</accession>
<name>A0A1A8TEZ4_9GAMM</name>
<dbReference type="Proteomes" id="UP000092544">
    <property type="component" value="Unassembled WGS sequence"/>
</dbReference>
<keyword evidence="3" id="KW-1185">Reference proteome</keyword>
<evidence type="ECO:0000313" key="3">
    <source>
        <dbReference type="Proteomes" id="UP000092544"/>
    </source>
</evidence>
<organism evidence="2 3">
    <name type="scientific">Marinomonas spartinae</name>
    <dbReference type="NCBI Taxonomy" id="1792290"/>
    <lineage>
        <taxon>Bacteria</taxon>
        <taxon>Pseudomonadati</taxon>
        <taxon>Pseudomonadota</taxon>
        <taxon>Gammaproteobacteria</taxon>
        <taxon>Oceanospirillales</taxon>
        <taxon>Oceanospirillaceae</taxon>
        <taxon>Marinomonas</taxon>
    </lineage>
</organism>
<dbReference type="EMBL" id="FLOB01000003">
    <property type="protein sequence ID" value="SBS30423.1"/>
    <property type="molecule type" value="Genomic_DNA"/>
</dbReference>
<dbReference type="STRING" id="1792290.MSP8886_01808"/>
<dbReference type="OrthoDB" id="6168904at2"/>
<gene>
    <name evidence="2" type="ORF">MSP8886_01808</name>
</gene>
<feature type="domain" description="Phage tail assembly chaperone-like" evidence="1">
    <location>
        <begin position="106"/>
        <end position="169"/>
    </location>
</feature>
<reference evidence="2 3" key="1">
    <citation type="submission" date="2016-06" db="EMBL/GenBank/DDBJ databases">
        <authorList>
            <person name="Kjaerup R.B."/>
            <person name="Dalgaard T.S."/>
            <person name="Juul-Madsen H.R."/>
        </authorList>
    </citation>
    <scope>NUCLEOTIDE SEQUENCE [LARGE SCALE GENOMIC DNA]</scope>
    <source>
        <strain evidence="2 3">CECT 8886</strain>
    </source>
</reference>
<protein>
    <recommendedName>
        <fullName evidence="1">Phage tail assembly chaperone-like domain-containing protein</fullName>
    </recommendedName>
</protein>
<dbReference type="Pfam" id="PF16778">
    <property type="entry name" value="Phage_tail_APC"/>
    <property type="match status" value="1"/>
</dbReference>
<proteinExistence type="predicted"/>